<feature type="chain" id="PRO_5038908901" evidence="2">
    <location>
        <begin position="28"/>
        <end position="197"/>
    </location>
</feature>
<dbReference type="Proteomes" id="UP000526734">
    <property type="component" value="Unassembled WGS sequence"/>
</dbReference>
<dbReference type="AlphaFoldDB" id="A0A7W3ZE39"/>
<dbReference type="RefSeq" id="WP_182894485.1">
    <property type="nucleotide sequence ID" value="NZ_JACGZW010000011.1"/>
</dbReference>
<dbReference type="PROSITE" id="PS51257">
    <property type="entry name" value="PROKAR_LIPOPROTEIN"/>
    <property type="match status" value="1"/>
</dbReference>
<dbReference type="NCBIfam" id="NF033748">
    <property type="entry name" value="class_F_sortase"/>
    <property type="match status" value="1"/>
</dbReference>
<comment type="caution">
    <text evidence="3">The sequence shown here is derived from an EMBL/GenBank/DDBJ whole genome shotgun (WGS) entry which is preliminary data.</text>
</comment>
<dbReference type="EMBL" id="JACGZW010000011">
    <property type="protein sequence ID" value="MBB1157647.1"/>
    <property type="molecule type" value="Genomic_DNA"/>
</dbReference>
<feature type="signal peptide" evidence="2">
    <location>
        <begin position="1"/>
        <end position="27"/>
    </location>
</feature>
<evidence type="ECO:0000313" key="4">
    <source>
        <dbReference type="Proteomes" id="UP000526734"/>
    </source>
</evidence>
<keyword evidence="2" id="KW-0732">Signal</keyword>
<evidence type="ECO:0000256" key="1">
    <source>
        <dbReference type="ARBA" id="ARBA00022801"/>
    </source>
</evidence>
<organism evidence="3 4">
    <name type="scientific">Amycolatopsis dendrobii</name>
    <dbReference type="NCBI Taxonomy" id="2760662"/>
    <lineage>
        <taxon>Bacteria</taxon>
        <taxon>Bacillati</taxon>
        <taxon>Actinomycetota</taxon>
        <taxon>Actinomycetes</taxon>
        <taxon>Pseudonocardiales</taxon>
        <taxon>Pseudonocardiaceae</taxon>
        <taxon>Amycolatopsis</taxon>
    </lineage>
</organism>
<dbReference type="Pfam" id="PF04203">
    <property type="entry name" value="Sortase"/>
    <property type="match status" value="1"/>
</dbReference>
<protein>
    <submittedName>
        <fullName evidence="3">Class F sortase</fullName>
    </submittedName>
</protein>
<sequence>MIRTTLAAASVALVALLAGCSAGSTTAAPASSVPPVSSVSSAALPKSEPVSLDIPSIDAHSSLVPLGLNPDNSVQVPPVSTPLQAGWYENGPTPGEVGPAVVLGHVDGNKHKGIFYRLKEMKPGDDVDIARRDGTTAHFEVTKVDQVPKDVFPTEEVYGDTSDPELRLITCGGAFDRTEHSYVDNIIVYAHLVKGGR</sequence>
<dbReference type="InterPro" id="IPR023365">
    <property type="entry name" value="Sortase_dom-sf"/>
</dbReference>
<dbReference type="InterPro" id="IPR042001">
    <property type="entry name" value="Sortase_F"/>
</dbReference>
<keyword evidence="4" id="KW-1185">Reference proteome</keyword>
<accession>A0A7W3ZE39</accession>
<keyword evidence="1" id="KW-0378">Hydrolase</keyword>
<dbReference type="SUPFAM" id="SSF63817">
    <property type="entry name" value="Sortase"/>
    <property type="match status" value="1"/>
</dbReference>
<dbReference type="CDD" id="cd05829">
    <property type="entry name" value="Sortase_F"/>
    <property type="match status" value="1"/>
</dbReference>
<evidence type="ECO:0000256" key="2">
    <source>
        <dbReference type="SAM" id="SignalP"/>
    </source>
</evidence>
<dbReference type="InterPro" id="IPR005754">
    <property type="entry name" value="Sortase"/>
</dbReference>
<proteinExistence type="predicted"/>
<evidence type="ECO:0000313" key="3">
    <source>
        <dbReference type="EMBL" id="MBB1157647.1"/>
    </source>
</evidence>
<dbReference type="Gene3D" id="2.40.260.10">
    <property type="entry name" value="Sortase"/>
    <property type="match status" value="1"/>
</dbReference>
<name>A0A7W3ZE39_9PSEU</name>
<gene>
    <name evidence="3" type="ORF">H4281_31260</name>
</gene>
<reference evidence="3 4" key="1">
    <citation type="submission" date="2020-08" db="EMBL/GenBank/DDBJ databases">
        <title>Amycolatopsis sp. nov. DR6-1 isolated from Dendrobium heterocarpum.</title>
        <authorList>
            <person name="Tedsree N."/>
            <person name="Kuncharoen N."/>
            <person name="Likhitwitayawuid K."/>
            <person name="Tanasupawat S."/>
        </authorList>
    </citation>
    <scope>NUCLEOTIDE SEQUENCE [LARGE SCALE GENOMIC DNA]</scope>
    <source>
        <strain evidence="3 4">DR6-1</strain>
    </source>
</reference>
<dbReference type="GO" id="GO:0016787">
    <property type="term" value="F:hydrolase activity"/>
    <property type="evidence" value="ECO:0007669"/>
    <property type="project" value="UniProtKB-KW"/>
</dbReference>